<dbReference type="EC" id="3.1.1.32" evidence="17"/>
<evidence type="ECO:0000256" key="17">
    <source>
        <dbReference type="RuleBase" id="RU366027"/>
    </source>
</evidence>
<keyword evidence="8" id="KW-0732">Signal</keyword>
<comment type="subunit">
    <text evidence="4 17">Homodimer; dimerization is reversible, and the dimeric form is the active one.</text>
</comment>
<sequence>MRSPIGFSCRAIPPSPNAPEVPHGTPRSGVAGGVRGPCLGGLPEPVRTATGRHESLSSAGRRPRHNGLPGEAGLIEVAGDSMKNRTAGLVAVLLSCAGATAHAVEPEDLGACARVVEDAARLACYDRLASRAAPSAPASPAGSALVAASVRLPEEPRGEPPSASFDDPVHDAAPATSPLQARWELTADTDRGTFGLRPHRQNYVVYKSTNRVNDHPFRPLLDMAPGEDQRLDSNELGFQLSFKTKLLGNLGGTGSNLWFGYTQQSNWQVFNGAISRPFRETNYEPEVVWVAPLSHKIGGLQLRYAGLGYVHQSNGRSDPLSRSWDRMFVEVGAEVGDLALWFRPWWRLPESRSRDDNPDIEDYIGRGELVGVYRHGQHQYSVKLRSTFKNSRGSVEADWSFPVAGQLRGYVRLFSGYGESLIDYNWRQTSLGIGLILTDRL</sequence>
<evidence type="ECO:0000256" key="18">
    <source>
        <dbReference type="SAM" id="MobiDB-lite"/>
    </source>
</evidence>
<keyword evidence="11 17" id="KW-0442">Lipid degradation</keyword>
<evidence type="ECO:0000256" key="4">
    <source>
        <dbReference type="ARBA" id="ARBA00011702"/>
    </source>
</evidence>
<reference evidence="19 20" key="1">
    <citation type="submission" date="2019-04" db="EMBL/GenBank/DDBJ databases">
        <title>Azoarcus nasutitermitis sp. nov. isolated from termite nest.</title>
        <authorList>
            <person name="Lin S.-Y."/>
            <person name="Hameed A."/>
            <person name="Hsu Y.-H."/>
            <person name="Young C.-C."/>
        </authorList>
    </citation>
    <scope>NUCLEOTIDE SEQUENCE [LARGE SCALE GENOMIC DNA]</scope>
    <source>
        <strain evidence="19 20">CC-YHH838</strain>
    </source>
</reference>
<evidence type="ECO:0000256" key="7">
    <source>
        <dbReference type="ARBA" id="ARBA00022723"/>
    </source>
</evidence>
<keyword evidence="10 16" id="KW-0106">Calcium</keyword>
<evidence type="ECO:0000256" key="11">
    <source>
        <dbReference type="ARBA" id="ARBA00022963"/>
    </source>
</evidence>
<evidence type="ECO:0000256" key="10">
    <source>
        <dbReference type="ARBA" id="ARBA00022837"/>
    </source>
</evidence>
<evidence type="ECO:0000256" key="12">
    <source>
        <dbReference type="ARBA" id="ARBA00023098"/>
    </source>
</evidence>
<dbReference type="AlphaFoldDB" id="A0A4S4AZ20"/>
<comment type="subcellular location">
    <subcellularLocation>
        <location evidence="17">Cell outer membrane</location>
        <topology evidence="17">Multi-pass membrane protein</topology>
    </subcellularLocation>
    <text evidence="17">One of the very few enzymes located there.</text>
</comment>
<dbReference type="SUPFAM" id="SSF56931">
    <property type="entry name" value="Outer membrane phospholipase A (OMPLA)"/>
    <property type="match status" value="1"/>
</dbReference>
<comment type="caution">
    <text evidence="19">The sequence shown here is derived from an EMBL/GenBank/DDBJ whole genome shotgun (WGS) entry which is preliminary data.</text>
</comment>
<dbReference type="PRINTS" id="PR01486">
    <property type="entry name" value="PHPHLIPASEA1"/>
</dbReference>
<feature type="binding site" description="in dimeric form" evidence="16">
    <location>
        <position position="275"/>
    </location>
    <ligand>
        <name>Ca(2+)</name>
        <dbReference type="ChEBI" id="CHEBI:29108"/>
        <label>1</label>
    </ligand>
</feature>
<comment type="similarity">
    <text evidence="3 17">Belongs to the phospholipase A1 family.</text>
</comment>
<feature type="binding site" description="in dimeric form" evidence="16">
    <location>
        <position position="356"/>
    </location>
    <ligand>
        <name>Ca(2+)</name>
        <dbReference type="ChEBI" id="CHEBI:29108"/>
        <label>1</label>
    </ligand>
</feature>
<dbReference type="GO" id="GO:0008970">
    <property type="term" value="F:phospholipase A1 activity"/>
    <property type="evidence" value="ECO:0007669"/>
    <property type="project" value="UniProtKB-EC"/>
</dbReference>
<protein>
    <recommendedName>
        <fullName evidence="17">Phospholipase A1</fullName>
        <ecNumber evidence="17">3.1.1.32</ecNumber>
        <ecNumber evidence="17">3.1.1.4</ecNumber>
    </recommendedName>
    <alternativeName>
        <fullName evidence="17">Phosphatidylcholine 1-acylhydrolase</fullName>
    </alternativeName>
</protein>
<feature type="binding site" description="in dimeric form" evidence="16">
    <location>
        <position position="316"/>
    </location>
    <ligand>
        <name>Ca(2+)</name>
        <dbReference type="ChEBI" id="CHEBI:29108"/>
        <label>1</label>
    </ligand>
</feature>
<comment type="catalytic activity">
    <reaction evidence="1 17">
        <text>a 1,2-diacyl-sn-glycero-3-phosphocholine + H2O = a 2-acyl-sn-glycero-3-phosphocholine + a fatty acid + H(+)</text>
        <dbReference type="Rhea" id="RHEA:18689"/>
        <dbReference type="ChEBI" id="CHEBI:15377"/>
        <dbReference type="ChEBI" id="CHEBI:15378"/>
        <dbReference type="ChEBI" id="CHEBI:28868"/>
        <dbReference type="ChEBI" id="CHEBI:57643"/>
        <dbReference type="ChEBI" id="CHEBI:57875"/>
        <dbReference type="EC" id="3.1.1.32"/>
    </reaction>
</comment>
<dbReference type="PANTHER" id="PTHR40457:SF1">
    <property type="entry name" value="PHOSPHOLIPASE A1"/>
    <property type="match status" value="1"/>
</dbReference>
<evidence type="ECO:0000256" key="6">
    <source>
        <dbReference type="ARBA" id="ARBA00022692"/>
    </source>
</evidence>
<organism evidence="19 20">
    <name type="scientific">Pseudothauera nasutitermitis</name>
    <dbReference type="NCBI Taxonomy" id="2565930"/>
    <lineage>
        <taxon>Bacteria</taxon>
        <taxon>Pseudomonadati</taxon>
        <taxon>Pseudomonadota</taxon>
        <taxon>Betaproteobacteria</taxon>
        <taxon>Rhodocyclales</taxon>
        <taxon>Zoogloeaceae</taxon>
        <taxon>Pseudothauera</taxon>
    </lineage>
</organism>
<dbReference type="EC" id="3.1.1.4" evidence="17"/>
<evidence type="ECO:0000256" key="14">
    <source>
        <dbReference type="ARBA" id="ARBA00023237"/>
    </source>
</evidence>
<comment type="function">
    <text evidence="17">Hydrolysis of phosphatidylcholine with phospholipase A2 (EC 3.1.1.4) and phospholipase A1 (EC 3.1.1.32) activities.</text>
</comment>
<dbReference type="PANTHER" id="PTHR40457">
    <property type="entry name" value="PHOSPHOLIPASE A1"/>
    <property type="match status" value="1"/>
</dbReference>
<dbReference type="InterPro" id="IPR036541">
    <property type="entry name" value="PLipase_A1_sf"/>
</dbReference>
<keyword evidence="20" id="KW-1185">Reference proteome</keyword>
<keyword evidence="12 17" id="KW-0443">Lipid metabolism</keyword>
<dbReference type="CDD" id="cd00541">
    <property type="entry name" value="OMPLA"/>
    <property type="match status" value="1"/>
</dbReference>
<evidence type="ECO:0000256" key="8">
    <source>
        <dbReference type="ARBA" id="ARBA00022729"/>
    </source>
</evidence>
<evidence type="ECO:0000256" key="3">
    <source>
        <dbReference type="ARBA" id="ARBA00010525"/>
    </source>
</evidence>
<evidence type="ECO:0000256" key="13">
    <source>
        <dbReference type="ARBA" id="ARBA00023136"/>
    </source>
</evidence>
<gene>
    <name evidence="19" type="ORF">E6C76_07410</name>
</gene>
<keyword evidence="13" id="KW-0472">Membrane</keyword>
<feature type="active site" description="Nucleophile" evidence="15">
    <location>
        <position position="313"/>
    </location>
</feature>
<evidence type="ECO:0000256" key="15">
    <source>
        <dbReference type="PIRSR" id="PIRSR603187-1"/>
    </source>
</evidence>
<evidence type="ECO:0000256" key="9">
    <source>
        <dbReference type="ARBA" id="ARBA00022801"/>
    </source>
</evidence>
<keyword evidence="7 16" id="KW-0479">Metal-binding</keyword>
<evidence type="ECO:0000256" key="2">
    <source>
        <dbReference type="ARBA" id="ARBA00001604"/>
    </source>
</evidence>
<keyword evidence="9 17" id="KW-0378">Hydrolase</keyword>
<evidence type="ECO:0000313" key="19">
    <source>
        <dbReference type="EMBL" id="THF65420.1"/>
    </source>
</evidence>
<dbReference type="GO" id="GO:0016042">
    <property type="term" value="P:lipid catabolic process"/>
    <property type="evidence" value="ECO:0007669"/>
    <property type="project" value="UniProtKB-KW"/>
</dbReference>
<dbReference type="InterPro" id="IPR003187">
    <property type="entry name" value="PLipase_A1"/>
</dbReference>
<dbReference type="GO" id="GO:0009279">
    <property type="term" value="C:cell outer membrane"/>
    <property type="evidence" value="ECO:0007669"/>
    <property type="project" value="UniProtKB-SubCell"/>
</dbReference>
<dbReference type="Pfam" id="PF02253">
    <property type="entry name" value="PLA1"/>
    <property type="match status" value="1"/>
</dbReference>
<evidence type="ECO:0000256" key="16">
    <source>
        <dbReference type="PIRSR" id="PIRSR603187-2"/>
    </source>
</evidence>
<dbReference type="Proteomes" id="UP000308430">
    <property type="component" value="Unassembled WGS sequence"/>
</dbReference>
<proteinExistence type="inferred from homology"/>
<name>A0A4S4AZ20_9RHOO</name>
<feature type="compositionally biased region" description="Gly residues" evidence="18">
    <location>
        <begin position="30"/>
        <end position="39"/>
    </location>
</feature>
<accession>A0A4S4AZ20</accession>
<evidence type="ECO:0000313" key="20">
    <source>
        <dbReference type="Proteomes" id="UP000308430"/>
    </source>
</evidence>
<comment type="catalytic activity">
    <reaction evidence="2 17">
        <text>a 1,2-diacyl-sn-glycero-3-phosphocholine + H2O = a 1-acyl-sn-glycero-3-phosphocholine + a fatty acid + H(+)</text>
        <dbReference type="Rhea" id="RHEA:15801"/>
        <dbReference type="ChEBI" id="CHEBI:15377"/>
        <dbReference type="ChEBI" id="CHEBI:15378"/>
        <dbReference type="ChEBI" id="CHEBI:28868"/>
        <dbReference type="ChEBI" id="CHEBI:57643"/>
        <dbReference type="ChEBI" id="CHEBI:58168"/>
        <dbReference type="EC" id="3.1.1.4"/>
    </reaction>
</comment>
<evidence type="ECO:0000256" key="5">
    <source>
        <dbReference type="ARBA" id="ARBA00022452"/>
    </source>
</evidence>
<dbReference type="EMBL" id="SSOC01000003">
    <property type="protein sequence ID" value="THF65420.1"/>
    <property type="molecule type" value="Genomic_DNA"/>
</dbReference>
<dbReference type="Gene3D" id="2.40.230.10">
    <property type="entry name" value="Phospholipase A1"/>
    <property type="match status" value="1"/>
</dbReference>
<feature type="binding site" description="in dimeric form" evidence="16">
    <location>
        <position position="321"/>
    </location>
    <ligand>
        <name>Ca(2+)</name>
        <dbReference type="ChEBI" id="CHEBI:29108"/>
        <label>1</label>
    </ligand>
</feature>
<feature type="region of interest" description="Disordered" evidence="18">
    <location>
        <begin position="1"/>
        <end position="72"/>
    </location>
</feature>
<dbReference type="GO" id="GO:0005509">
    <property type="term" value="F:calcium ion binding"/>
    <property type="evidence" value="ECO:0007669"/>
    <property type="project" value="TreeGrafter"/>
</dbReference>
<keyword evidence="14 17" id="KW-0998">Cell outer membrane</keyword>
<comment type="cofactor">
    <cofactor evidence="17">
        <name>Ca(2+)</name>
        <dbReference type="ChEBI" id="CHEBI:29108"/>
    </cofactor>
    <text evidence="17">Binds 1 Ca(2+) ion per monomer. In the dimeric form the Ca(2+) is bound by different amino acids with binding of each Ca(2+) shared with ligands coming from each monomer. The Ca(2+) ion may have a role in catalysis.</text>
</comment>
<dbReference type="GO" id="GO:0004623">
    <property type="term" value="F:phospholipase A2 activity"/>
    <property type="evidence" value="ECO:0007669"/>
    <property type="project" value="UniProtKB-EC"/>
</dbReference>
<feature type="active site" description="Proton acceptor" evidence="15">
    <location>
        <position position="311"/>
    </location>
</feature>
<keyword evidence="6" id="KW-0812">Transmembrane</keyword>
<feature type="region of interest" description="Disordered" evidence="18">
    <location>
        <begin position="153"/>
        <end position="183"/>
    </location>
</feature>
<dbReference type="OrthoDB" id="188433at2"/>
<evidence type="ECO:0000256" key="1">
    <source>
        <dbReference type="ARBA" id="ARBA00000111"/>
    </source>
</evidence>
<keyword evidence="5" id="KW-1134">Transmembrane beta strand</keyword>